<evidence type="ECO:0000313" key="5">
    <source>
        <dbReference type="Proteomes" id="UP000290289"/>
    </source>
</evidence>
<evidence type="ECO:0000256" key="2">
    <source>
        <dbReference type="ARBA" id="ARBA00022896"/>
    </source>
</evidence>
<dbReference type="AlphaFoldDB" id="A0A498HSU2"/>
<keyword evidence="2" id="KW-0847">Vitamin C</keyword>
<protein>
    <recommendedName>
        <fullName evidence="6">Isopenicillin N synthase-like Fe(2+) 2OG dioxygenase domain-containing protein</fullName>
    </recommendedName>
</protein>
<organism evidence="4 5">
    <name type="scientific">Malus domestica</name>
    <name type="common">Apple</name>
    <name type="synonym">Pyrus malus</name>
    <dbReference type="NCBI Taxonomy" id="3750"/>
    <lineage>
        <taxon>Eukaryota</taxon>
        <taxon>Viridiplantae</taxon>
        <taxon>Streptophyta</taxon>
        <taxon>Embryophyta</taxon>
        <taxon>Tracheophyta</taxon>
        <taxon>Spermatophyta</taxon>
        <taxon>Magnoliopsida</taxon>
        <taxon>eudicotyledons</taxon>
        <taxon>Gunneridae</taxon>
        <taxon>Pentapetalae</taxon>
        <taxon>rosids</taxon>
        <taxon>fabids</taxon>
        <taxon>Rosales</taxon>
        <taxon>Rosaceae</taxon>
        <taxon>Amygdaloideae</taxon>
        <taxon>Maleae</taxon>
        <taxon>Malus</taxon>
    </lineage>
</organism>
<comment type="caution">
    <text evidence="4">The sequence shown here is derived from an EMBL/GenBank/DDBJ whole genome shotgun (WGS) entry which is preliminary data.</text>
</comment>
<dbReference type="Gene3D" id="2.60.120.330">
    <property type="entry name" value="B-lactam Antibiotic, Isopenicillin N Synthase, Chain"/>
    <property type="match status" value="1"/>
</dbReference>
<dbReference type="GO" id="GO:0046872">
    <property type="term" value="F:metal ion binding"/>
    <property type="evidence" value="ECO:0007669"/>
    <property type="project" value="UniProtKB-KW"/>
</dbReference>
<evidence type="ECO:0008006" key="6">
    <source>
        <dbReference type="Google" id="ProtNLM"/>
    </source>
</evidence>
<dbReference type="SUPFAM" id="SSF51197">
    <property type="entry name" value="Clavaminate synthase-like"/>
    <property type="match status" value="1"/>
</dbReference>
<dbReference type="PANTHER" id="PTHR47991">
    <property type="entry name" value="OXOGLUTARATE/IRON-DEPENDENT DIOXYGENASE"/>
    <property type="match status" value="1"/>
</dbReference>
<keyword evidence="1" id="KW-0479">Metal-binding</keyword>
<evidence type="ECO:0000313" key="4">
    <source>
        <dbReference type="EMBL" id="RXH73810.1"/>
    </source>
</evidence>
<proteinExistence type="predicted"/>
<sequence length="172" mass="20237">MIHTEEKRKYNKVVKKHIFGYFDNELTHNVKDWKQSFDYTVDQPTTFPISGDPSDKRLTNDVCEDYAKKMKKLTFQLMELIGLSLVLPTNRFESYSQDHTSYLQFNSYPPYPFADLALGVFNHKDAYDLVEGLEMKRKSDEKWVKVKSIPNSFIINIGNNIYVPPFKLFQSF</sequence>
<dbReference type="InterPro" id="IPR027443">
    <property type="entry name" value="IPNS-like_sf"/>
</dbReference>
<keyword evidence="5" id="KW-1185">Reference proteome</keyword>
<gene>
    <name evidence="4" type="ORF">DVH24_016632</name>
</gene>
<accession>A0A498HSU2</accession>
<reference evidence="4 5" key="1">
    <citation type="submission" date="2018-10" db="EMBL/GenBank/DDBJ databases">
        <title>A high-quality apple genome assembly.</title>
        <authorList>
            <person name="Hu J."/>
        </authorList>
    </citation>
    <scope>NUCLEOTIDE SEQUENCE [LARGE SCALE GENOMIC DNA]</scope>
    <source>
        <strain evidence="5">cv. HFTH1</strain>
        <tissue evidence="4">Young leaf</tissue>
    </source>
</reference>
<keyword evidence="3" id="KW-0408">Iron</keyword>
<dbReference type="GO" id="GO:0031418">
    <property type="term" value="F:L-ascorbic acid binding"/>
    <property type="evidence" value="ECO:0007669"/>
    <property type="project" value="UniProtKB-KW"/>
</dbReference>
<dbReference type="InterPro" id="IPR050295">
    <property type="entry name" value="Plant_2OG-oxidoreductases"/>
</dbReference>
<dbReference type="EMBL" id="RDQH01000341">
    <property type="protein sequence ID" value="RXH73810.1"/>
    <property type="molecule type" value="Genomic_DNA"/>
</dbReference>
<evidence type="ECO:0000256" key="3">
    <source>
        <dbReference type="ARBA" id="ARBA00023004"/>
    </source>
</evidence>
<dbReference type="Proteomes" id="UP000290289">
    <property type="component" value="Chromosome 15"/>
</dbReference>
<name>A0A498HSU2_MALDO</name>
<evidence type="ECO:0000256" key="1">
    <source>
        <dbReference type="ARBA" id="ARBA00022723"/>
    </source>
</evidence>